<proteinExistence type="predicted"/>
<organism evidence="1">
    <name type="scientific">Timema californicum</name>
    <name type="common">California timema</name>
    <name type="synonym">Walking stick</name>
    <dbReference type="NCBI Taxonomy" id="61474"/>
    <lineage>
        <taxon>Eukaryota</taxon>
        <taxon>Metazoa</taxon>
        <taxon>Ecdysozoa</taxon>
        <taxon>Arthropoda</taxon>
        <taxon>Hexapoda</taxon>
        <taxon>Insecta</taxon>
        <taxon>Pterygota</taxon>
        <taxon>Neoptera</taxon>
        <taxon>Polyneoptera</taxon>
        <taxon>Phasmatodea</taxon>
        <taxon>Timematodea</taxon>
        <taxon>Timematoidea</taxon>
        <taxon>Timematidae</taxon>
        <taxon>Timema</taxon>
    </lineage>
</organism>
<protein>
    <submittedName>
        <fullName evidence="1">(California timema) hypothetical protein</fullName>
    </submittedName>
</protein>
<accession>A0A7R9IZ12</accession>
<dbReference type="AlphaFoldDB" id="A0A7R9IZ12"/>
<evidence type="ECO:0000313" key="1">
    <source>
        <dbReference type="EMBL" id="CAD7569628.1"/>
    </source>
</evidence>
<reference evidence="1" key="1">
    <citation type="submission" date="2020-11" db="EMBL/GenBank/DDBJ databases">
        <authorList>
            <person name="Tran Van P."/>
        </authorList>
    </citation>
    <scope>NUCLEOTIDE SEQUENCE</scope>
</reference>
<name>A0A7R9IZ12_TIMCA</name>
<sequence>MNLQPGYKHSTYQWQNEWLTDIERLSFIRTLVLSFVVIIEELELHATTLITPKLVESKLQVATLLAPKPSESELHAASILTSKLAESKLHTESLLYLKLAESVLHASSFKAPEPSESDLHAATLLAPKPSESDLHAATLLAPKPAESDLHASSFKALKPAESKLHTATLLAPSPAESKLHAATLLAPKPVESKLQNQSYKRKPPPASQLEVTCGKACQELDLSRLRISFNSSDMVKSTMDEGPEIKALDTVDTGQDSLDIGVGQCRLPGSSGKKETETRVGRTYGDRMFEKWSRHVVQLVLANSRRTYNRPALKSTLEKPPPVHPTEIRASISPSSAVELNTTSALANYATEADKAEYIAAILNT</sequence>
<dbReference type="EMBL" id="OE179743">
    <property type="protein sequence ID" value="CAD7569628.1"/>
    <property type="molecule type" value="Genomic_DNA"/>
</dbReference>
<gene>
    <name evidence="1" type="ORF">TCMB3V08_LOCUS2358</name>
</gene>